<keyword evidence="3" id="KW-1185">Reference proteome</keyword>
<name>A0ABV5FXC1_9MICC</name>
<accession>A0ABV5FXC1</accession>
<evidence type="ECO:0000256" key="1">
    <source>
        <dbReference type="SAM" id="MobiDB-lite"/>
    </source>
</evidence>
<gene>
    <name evidence="2" type="ORF">ACFFX0_09100</name>
</gene>
<feature type="region of interest" description="Disordered" evidence="1">
    <location>
        <begin position="21"/>
        <end position="75"/>
    </location>
</feature>
<reference evidence="2 3" key="1">
    <citation type="submission" date="2024-09" db="EMBL/GenBank/DDBJ databases">
        <authorList>
            <person name="Sun Q."/>
            <person name="Mori K."/>
        </authorList>
    </citation>
    <scope>NUCLEOTIDE SEQUENCE [LARGE SCALE GENOMIC DNA]</scope>
    <source>
        <strain evidence="2 3">CCM 7609</strain>
    </source>
</reference>
<dbReference type="Proteomes" id="UP001589575">
    <property type="component" value="Unassembled WGS sequence"/>
</dbReference>
<organism evidence="2 3">
    <name type="scientific">Citricoccus parietis</name>
    <dbReference type="NCBI Taxonomy" id="592307"/>
    <lineage>
        <taxon>Bacteria</taxon>
        <taxon>Bacillati</taxon>
        <taxon>Actinomycetota</taxon>
        <taxon>Actinomycetes</taxon>
        <taxon>Micrococcales</taxon>
        <taxon>Micrococcaceae</taxon>
        <taxon>Citricoccus</taxon>
    </lineage>
</organism>
<comment type="caution">
    <text evidence="2">The sequence shown here is derived from an EMBL/GenBank/DDBJ whole genome shotgun (WGS) entry which is preliminary data.</text>
</comment>
<evidence type="ECO:0000313" key="2">
    <source>
        <dbReference type="EMBL" id="MFB9071342.1"/>
    </source>
</evidence>
<proteinExistence type="predicted"/>
<evidence type="ECO:0000313" key="3">
    <source>
        <dbReference type="Proteomes" id="UP001589575"/>
    </source>
</evidence>
<protein>
    <submittedName>
        <fullName evidence="2">Uncharacterized protein</fullName>
    </submittedName>
</protein>
<sequence>MPPAGPSCRCVPVRHGGWRNGRCRQTGPVPPGGRAVLRRPGQGIPRPVRTERPGTRPAVVRRAARAWPPPRTAAR</sequence>
<dbReference type="EMBL" id="JBHMFI010000001">
    <property type="protein sequence ID" value="MFB9071342.1"/>
    <property type="molecule type" value="Genomic_DNA"/>
</dbReference>